<feature type="compositionally biased region" description="Polar residues" evidence="1">
    <location>
        <begin position="456"/>
        <end position="465"/>
    </location>
</feature>
<accession>A0A2N5T7U9</accession>
<evidence type="ECO:0000313" key="2">
    <source>
        <dbReference type="EMBL" id="PLW21538.1"/>
    </source>
</evidence>
<evidence type="ECO:0000256" key="1">
    <source>
        <dbReference type="SAM" id="MobiDB-lite"/>
    </source>
</evidence>
<feature type="compositionally biased region" description="Polar residues" evidence="1">
    <location>
        <begin position="485"/>
        <end position="495"/>
    </location>
</feature>
<protein>
    <submittedName>
        <fullName evidence="2">Uncharacterized protein</fullName>
    </submittedName>
</protein>
<keyword evidence="3" id="KW-1185">Reference proteome</keyword>
<feature type="region of interest" description="Disordered" evidence="1">
    <location>
        <begin position="481"/>
        <end position="517"/>
    </location>
</feature>
<feature type="region of interest" description="Disordered" evidence="1">
    <location>
        <begin position="439"/>
        <end position="465"/>
    </location>
</feature>
<dbReference type="OrthoDB" id="2500100at2759"/>
<proteinExistence type="predicted"/>
<dbReference type="Proteomes" id="UP000235388">
    <property type="component" value="Unassembled WGS sequence"/>
</dbReference>
<name>A0A2N5T7U9_9BASI</name>
<comment type="caution">
    <text evidence="2">The sequence shown here is derived from an EMBL/GenBank/DDBJ whole genome shotgun (WGS) entry which is preliminary data.</text>
</comment>
<evidence type="ECO:0000313" key="3">
    <source>
        <dbReference type="Proteomes" id="UP000235388"/>
    </source>
</evidence>
<organism evidence="2 3">
    <name type="scientific">Puccinia coronata f. sp. avenae</name>
    <dbReference type="NCBI Taxonomy" id="200324"/>
    <lineage>
        <taxon>Eukaryota</taxon>
        <taxon>Fungi</taxon>
        <taxon>Dikarya</taxon>
        <taxon>Basidiomycota</taxon>
        <taxon>Pucciniomycotina</taxon>
        <taxon>Pucciniomycetes</taxon>
        <taxon>Pucciniales</taxon>
        <taxon>Pucciniaceae</taxon>
        <taxon>Puccinia</taxon>
    </lineage>
</organism>
<dbReference type="EMBL" id="PGCJ01000782">
    <property type="protein sequence ID" value="PLW21538.1"/>
    <property type="molecule type" value="Genomic_DNA"/>
</dbReference>
<feature type="region of interest" description="Disordered" evidence="1">
    <location>
        <begin position="279"/>
        <end position="323"/>
    </location>
</feature>
<gene>
    <name evidence="2" type="ORF">PCANC_04015</name>
</gene>
<dbReference type="AlphaFoldDB" id="A0A2N5T7U9"/>
<reference evidence="2 3" key="1">
    <citation type="submission" date="2017-11" db="EMBL/GenBank/DDBJ databases">
        <title>De novo assembly and phasing of dikaryotic genomes from two isolates of Puccinia coronata f. sp. avenae, the causal agent of oat crown rust.</title>
        <authorList>
            <person name="Miller M.E."/>
            <person name="Zhang Y."/>
            <person name="Omidvar V."/>
            <person name="Sperschneider J."/>
            <person name="Schwessinger B."/>
            <person name="Raley C."/>
            <person name="Palmer J.M."/>
            <person name="Garnica D."/>
            <person name="Upadhyaya N."/>
            <person name="Rathjen J."/>
            <person name="Taylor J.M."/>
            <person name="Park R.F."/>
            <person name="Dodds P.N."/>
            <person name="Hirsch C.D."/>
            <person name="Kianian S.F."/>
            <person name="Figueroa M."/>
        </authorList>
    </citation>
    <scope>NUCLEOTIDE SEQUENCE [LARGE SCALE GENOMIC DNA]</scope>
    <source>
        <strain evidence="2">12NC29</strain>
    </source>
</reference>
<feature type="region of interest" description="Disordered" evidence="1">
    <location>
        <begin position="369"/>
        <end position="394"/>
    </location>
</feature>
<sequence length="531" mass="58221">MSSKAFKGLSSKSFSSLKLKSLLKALPARKPLKNDDESFKTESFSTIDFAACVIENQVDNHGPPKLPSASSEYDSAPHQSVTLMTFSKVVDIFEELAPLPAQEIPKPRNRARRNSFLKMKSKKSSRPNTAVEAIISSGILESALAPLTPENRMLRRSDSEHLSKARAELLLQEETSKSALLKTTTPSARENRLKYRTYTPPLDCFELQRRMNRKGCDEKIYVPRLDPSSYAYIMRKEEYRRRMEDLAYRKNPYLLRNEKHIINNGVRSLKLESIPESVGSWSVSKDPRDPRQLFGSELTNPLGESRDGYLPHPRNTNDSVGRSNAGGACQLVLGSELTDPLSASRSNDLVGRSNAGGMCQLVFGSELTDPLGESREGHLPHPRKTNDSVGRSNAGGACQLVLGSELTDPLSASRSNDLVGRSNAGGMCQLVFGSELTDPLGESREGHLPHPRKTNDSVGRSNAGGTCQLVLGSELTDPLGEFRSNDSVGRSNASGPCQLVLSPELADPPRDSWEGQPSKVLLKSQLAIEAY</sequence>